<evidence type="ECO:0000313" key="2">
    <source>
        <dbReference type="Proteomes" id="UP000095362"/>
    </source>
</evidence>
<evidence type="ECO:0000313" key="1">
    <source>
        <dbReference type="EMBL" id="CUO05666.1"/>
    </source>
</evidence>
<dbReference type="GO" id="GO:0008168">
    <property type="term" value="F:methyltransferase activity"/>
    <property type="evidence" value="ECO:0007669"/>
    <property type="project" value="UniProtKB-KW"/>
</dbReference>
<name>A0A174C1R0_9FIRM</name>
<gene>
    <name evidence="1" type="ORF">ERS852481_01293</name>
</gene>
<dbReference type="GO" id="GO:0032259">
    <property type="term" value="P:methylation"/>
    <property type="evidence" value="ECO:0007669"/>
    <property type="project" value="UniProtKB-KW"/>
</dbReference>
<dbReference type="EMBL" id="CYZK01000006">
    <property type="protein sequence ID" value="CUO05666.1"/>
    <property type="molecule type" value="Genomic_DNA"/>
</dbReference>
<protein>
    <submittedName>
        <fullName evidence="1">DNA methylase</fullName>
    </submittedName>
</protein>
<sequence length="82" mass="9977">MDFFDCSRCKLSDIKPNFSELARFYDLDRRQRLADYYNENFNAIRPREYTTRTHDSLKISNGKWMWWSKGIGGKTELPYRKQ</sequence>
<accession>A0A174C1R0</accession>
<reference evidence="1 2" key="1">
    <citation type="submission" date="2015-09" db="EMBL/GenBank/DDBJ databases">
        <authorList>
            <consortium name="Pathogen Informatics"/>
        </authorList>
    </citation>
    <scope>NUCLEOTIDE SEQUENCE [LARGE SCALE GENOMIC DNA]</scope>
    <source>
        <strain evidence="1 2">2789STDY5834866</strain>
    </source>
</reference>
<keyword evidence="1" id="KW-0808">Transferase</keyword>
<dbReference type="AlphaFoldDB" id="A0A174C1R0"/>
<dbReference type="Proteomes" id="UP000095362">
    <property type="component" value="Unassembled WGS sequence"/>
</dbReference>
<keyword evidence="1" id="KW-0489">Methyltransferase</keyword>
<proteinExistence type="predicted"/>
<organism evidence="1 2">
    <name type="scientific">Coprococcus comes</name>
    <dbReference type="NCBI Taxonomy" id="410072"/>
    <lineage>
        <taxon>Bacteria</taxon>
        <taxon>Bacillati</taxon>
        <taxon>Bacillota</taxon>
        <taxon>Clostridia</taxon>
        <taxon>Lachnospirales</taxon>
        <taxon>Lachnospiraceae</taxon>
        <taxon>Coprococcus</taxon>
    </lineage>
</organism>
<dbReference type="RefSeq" id="WP_055261065.1">
    <property type="nucleotide sequence ID" value="NZ_CYZK01000006.1"/>
</dbReference>